<evidence type="ECO:0000256" key="1">
    <source>
        <dbReference type="ARBA" id="ARBA00004651"/>
    </source>
</evidence>
<keyword evidence="3 7" id="KW-0812">Transmembrane</keyword>
<dbReference type="InterPro" id="IPR050250">
    <property type="entry name" value="Macrolide_Exporter_MacB"/>
</dbReference>
<evidence type="ECO:0000256" key="4">
    <source>
        <dbReference type="ARBA" id="ARBA00022989"/>
    </source>
</evidence>
<dbReference type="InterPro" id="IPR003838">
    <property type="entry name" value="ABC3_permease_C"/>
</dbReference>
<evidence type="ECO:0000256" key="6">
    <source>
        <dbReference type="ARBA" id="ARBA00038076"/>
    </source>
</evidence>
<dbReference type="GO" id="GO:0022857">
    <property type="term" value="F:transmembrane transporter activity"/>
    <property type="evidence" value="ECO:0007669"/>
    <property type="project" value="TreeGrafter"/>
</dbReference>
<feature type="transmembrane region" description="Helical" evidence="7">
    <location>
        <begin position="403"/>
        <end position="421"/>
    </location>
</feature>
<evidence type="ECO:0000256" key="2">
    <source>
        <dbReference type="ARBA" id="ARBA00022475"/>
    </source>
</evidence>
<comment type="subcellular location">
    <subcellularLocation>
        <location evidence="1">Cell membrane</location>
        <topology evidence="1">Multi-pass membrane protein</topology>
    </subcellularLocation>
</comment>
<feature type="transmembrane region" description="Helical" evidence="7">
    <location>
        <begin position="308"/>
        <end position="334"/>
    </location>
</feature>
<feature type="non-terminal residue" evidence="9">
    <location>
        <position position="460"/>
    </location>
</feature>
<dbReference type="Proteomes" id="UP000050509">
    <property type="component" value="Unassembled WGS sequence"/>
</dbReference>
<evidence type="ECO:0000256" key="5">
    <source>
        <dbReference type="ARBA" id="ARBA00023136"/>
    </source>
</evidence>
<evidence type="ECO:0000259" key="8">
    <source>
        <dbReference type="Pfam" id="PF02687"/>
    </source>
</evidence>
<dbReference type="PANTHER" id="PTHR30572:SF4">
    <property type="entry name" value="ABC TRANSPORTER PERMEASE YTRF"/>
    <property type="match status" value="1"/>
</dbReference>
<proteinExistence type="inferred from homology"/>
<organism evidence="9 10">
    <name type="scientific">Kouleothrix aurantiaca</name>
    <dbReference type="NCBI Taxonomy" id="186479"/>
    <lineage>
        <taxon>Bacteria</taxon>
        <taxon>Bacillati</taxon>
        <taxon>Chloroflexota</taxon>
        <taxon>Chloroflexia</taxon>
        <taxon>Chloroflexales</taxon>
        <taxon>Roseiflexineae</taxon>
        <taxon>Roseiflexaceae</taxon>
        <taxon>Kouleothrix</taxon>
    </lineage>
</organism>
<name>A0A0P9DHU4_9CHLR</name>
<keyword evidence="4 7" id="KW-1133">Transmembrane helix</keyword>
<accession>A0A0P9DHU4</accession>
<evidence type="ECO:0000256" key="7">
    <source>
        <dbReference type="SAM" id="Phobius"/>
    </source>
</evidence>
<sequence>LKSTLARQELQTNRSAFALLFRYIGSSKGPLEWERVKSADEFLSGAGLDRLGLPRQGLARHVRTDPLRMLLPPSSGAANPFLKNVSIGFLSGMDSQMRIVDGAAPKAYTAAIKPGSPPIEVLIQQDLADEIGINVGDQFSLVGTVGGKVASMTIKVAGLWAPVNAADPGWFYPPSALKDVVLVPEASYTGPLATYLKNEVGLALWFARLNGANLSATQAAPLLGRLDTLSAQAAGLVPGLRLEQSPRESLVRYRQDAQALILQLFVFSAPILALVLYFAALVAGLLVNRQRGEIALLKTRGVRNSQILGVYIIEWLLMGAIALASGPWLGLIFAQFMGRTRSFLQLTGDAPDLSLTLTWESLRFGVAAVALALLAALLPAFLASRRTLVDEQQQAARTLRAPFWQRFFLDILLLIPAVYGIYQLRRTGGLQLGAARGADPFSNPLLLLLPVLFCFALGLL</sequence>
<evidence type="ECO:0000256" key="3">
    <source>
        <dbReference type="ARBA" id="ARBA00022692"/>
    </source>
</evidence>
<evidence type="ECO:0000313" key="10">
    <source>
        <dbReference type="Proteomes" id="UP000050509"/>
    </source>
</evidence>
<keyword evidence="10" id="KW-1185">Reference proteome</keyword>
<evidence type="ECO:0000313" key="9">
    <source>
        <dbReference type="EMBL" id="KPV49483.1"/>
    </source>
</evidence>
<feature type="non-terminal residue" evidence="9">
    <location>
        <position position="1"/>
    </location>
</feature>
<reference evidence="9 10" key="1">
    <citation type="submission" date="2015-09" db="EMBL/GenBank/DDBJ databases">
        <title>Draft genome sequence of Kouleothrix aurantiaca JCM 19913.</title>
        <authorList>
            <person name="Hemp J."/>
        </authorList>
    </citation>
    <scope>NUCLEOTIDE SEQUENCE [LARGE SCALE GENOMIC DNA]</scope>
    <source>
        <strain evidence="9 10">COM-B</strain>
    </source>
</reference>
<dbReference type="GO" id="GO:0005886">
    <property type="term" value="C:plasma membrane"/>
    <property type="evidence" value="ECO:0007669"/>
    <property type="project" value="UniProtKB-SubCell"/>
</dbReference>
<feature type="transmembrane region" description="Helical" evidence="7">
    <location>
        <begin position="362"/>
        <end position="382"/>
    </location>
</feature>
<keyword evidence="2" id="KW-1003">Cell membrane</keyword>
<dbReference type="AlphaFoldDB" id="A0A0P9DHU4"/>
<dbReference type="Pfam" id="PF02687">
    <property type="entry name" value="FtsX"/>
    <property type="match status" value="1"/>
</dbReference>
<dbReference type="EMBL" id="LJCR01001941">
    <property type="protein sequence ID" value="KPV49483.1"/>
    <property type="molecule type" value="Genomic_DNA"/>
</dbReference>
<dbReference type="PANTHER" id="PTHR30572">
    <property type="entry name" value="MEMBRANE COMPONENT OF TRANSPORTER-RELATED"/>
    <property type="match status" value="1"/>
</dbReference>
<gene>
    <name evidence="9" type="ORF">SE17_32385</name>
</gene>
<feature type="domain" description="ABC3 transporter permease C-terminal" evidence="8">
    <location>
        <begin position="266"/>
        <end position="386"/>
    </location>
</feature>
<feature type="transmembrane region" description="Helical" evidence="7">
    <location>
        <begin position="441"/>
        <end position="459"/>
    </location>
</feature>
<keyword evidence="5 7" id="KW-0472">Membrane</keyword>
<comment type="caution">
    <text evidence="9">The sequence shown here is derived from an EMBL/GenBank/DDBJ whole genome shotgun (WGS) entry which is preliminary data.</text>
</comment>
<feature type="transmembrane region" description="Helical" evidence="7">
    <location>
        <begin position="260"/>
        <end position="287"/>
    </location>
</feature>
<comment type="similarity">
    <text evidence="6">Belongs to the ABC-4 integral membrane protein family.</text>
</comment>
<protein>
    <recommendedName>
        <fullName evidence="8">ABC3 transporter permease C-terminal domain-containing protein</fullName>
    </recommendedName>
</protein>